<dbReference type="InterPro" id="IPR017920">
    <property type="entry name" value="COMM"/>
</dbReference>
<sequence length="105" mass="11975">MMDILSEEQAELIAQKYKTSFIGLSRSFVGNTLAINQVLDMQWRFGVTTASSESKKGGNTFLQLKLVLDQGGDNKQEVHMELTLPQFYQFLKEMEQAKASLEYFN</sequence>
<gene>
    <name evidence="3" type="primary">commd7</name>
    <name evidence="3" type="ORF">PPL_06114</name>
</gene>
<dbReference type="AlphaFoldDB" id="D3BC90"/>
<dbReference type="Pfam" id="PF07258">
    <property type="entry name" value="COMM_domain"/>
    <property type="match status" value="1"/>
</dbReference>
<dbReference type="GO" id="GO:0051059">
    <property type="term" value="F:NF-kappaB binding"/>
    <property type="evidence" value="ECO:0007669"/>
    <property type="project" value="TreeGrafter"/>
</dbReference>
<dbReference type="PANTHER" id="PTHR16231:SF2">
    <property type="entry name" value="COMM DOMAIN-CONTAINING PROTEIN 7"/>
    <property type="match status" value="1"/>
</dbReference>
<dbReference type="RefSeq" id="XP_020433391.1">
    <property type="nucleotide sequence ID" value="XM_020576979.1"/>
</dbReference>
<protein>
    <submittedName>
        <fullName evidence="3">COMM domain-containing protein 7</fullName>
    </submittedName>
</protein>
<name>D3BC90_HETP5</name>
<feature type="domain" description="COMM" evidence="2">
    <location>
        <begin position="37"/>
        <end position="105"/>
    </location>
</feature>
<dbReference type="PROSITE" id="PS51269">
    <property type="entry name" value="COMM"/>
    <property type="match status" value="1"/>
</dbReference>
<reference evidence="3 4" key="1">
    <citation type="journal article" date="2011" name="Genome Res.">
        <title>Phylogeny-wide analysis of social amoeba genomes highlights ancient origins for complex intercellular communication.</title>
        <authorList>
            <person name="Heidel A.J."/>
            <person name="Lawal H.M."/>
            <person name="Felder M."/>
            <person name="Schilde C."/>
            <person name="Helps N.R."/>
            <person name="Tunggal B."/>
            <person name="Rivero F."/>
            <person name="John U."/>
            <person name="Schleicher M."/>
            <person name="Eichinger L."/>
            <person name="Platzer M."/>
            <person name="Noegel A.A."/>
            <person name="Schaap P."/>
            <person name="Gloeckner G."/>
        </authorList>
    </citation>
    <scope>NUCLEOTIDE SEQUENCE [LARGE SCALE GENOMIC DNA]</scope>
    <source>
        <strain evidence="4">ATCC 26659 / Pp 5 / PN500</strain>
    </source>
</reference>
<dbReference type="OMA" id="KAKCNLD"/>
<dbReference type="GeneID" id="31361598"/>
<accession>D3BC90</accession>
<dbReference type="InParanoid" id="D3BC90"/>
<comment type="caution">
    <text evidence="3">The sequence shown here is derived from an EMBL/GenBank/DDBJ whole genome shotgun (WGS) entry which is preliminary data.</text>
</comment>
<keyword evidence="4" id="KW-1185">Reference proteome</keyword>
<evidence type="ECO:0000259" key="2">
    <source>
        <dbReference type="PROSITE" id="PS51269"/>
    </source>
</evidence>
<proteinExistence type="predicted"/>
<evidence type="ECO:0000256" key="1">
    <source>
        <dbReference type="ARBA" id="ARBA00093300"/>
    </source>
</evidence>
<dbReference type="GO" id="GO:0045892">
    <property type="term" value="P:negative regulation of DNA-templated transcription"/>
    <property type="evidence" value="ECO:0007669"/>
    <property type="project" value="TreeGrafter"/>
</dbReference>
<organism evidence="3 4">
    <name type="scientific">Heterostelium pallidum (strain ATCC 26659 / Pp 5 / PN500)</name>
    <name type="common">Cellular slime mold</name>
    <name type="synonym">Polysphondylium pallidum</name>
    <dbReference type="NCBI Taxonomy" id="670386"/>
    <lineage>
        <taxon>Eukaryota</taxon>
        <taxon>Amoebozoa</taxon>
        <taxon>Evosea</taxon>
        <taxon>Eumycetozoa</taxon>
        <taxon>Dictyostelia</taxon>
        <taxon>Acytosteliales</taxon>
        <taxon>Acytosteliaceae</taxon>
        <taxon>Heterostelium</taxon>
    </lineage>
</organism>
<dbReference type="Proteomes" id="UP000001396">
    <property type="component" value="Unassembled WGS sequence"/>
</dbReference>
<dbReference type="EMBL" id="ADBJ01000026">
    <property type="protein sequence ID" value="EFA81273.1"/>
    <property type="molecule type" value="Genomic_DNA"/>
</dbReference>
<evidence type="ECO:0000313" key="3">
    <source>
        <dbReference type="EMBL" id="EFA81273.1"/>
    </source>
</evidence>
<evidence type="ECO:0000313" key="4">
    <source>
        <dbReference type="Proteomes" id="UP000001396"/>
    </source>
</evidence>
<dbReference type="STRING" id="670386.D3BC90"/>
<comment type="function">
    <text evidence="1">Scaffold protein in the commander complex that is essential for endosomal recycling of transmembrane cargos; the commander complex is composed of the CCC subcomplex and the retriever subcomplex.</text>
</comment>
<dbReference type="PANTHER" id="PTHR16231">
    <property type="entry name" value="COMM DOMAIN-CONTAINING PROTEIN 4-8 FAMILY MEMBER"/>
    <property type="match status" value="1"/>
</dbReference>
<dbReference type="GO" id="GO:0033209">
    <property type="term" value="P:tumor necrosis factor-mediated signaling pathway"/>
    <property type="evidence" value="ECO:0007669"/>
    <property type="project" value="TreeGrafter"/>
</dbReference>
<dbReference type="InterPro" id="IPR047155">
    <property type="entry name" value="COMMD4/6/7/8"/>
</dbReference>